<dbReference type="AlphaFoldDB" id="A0A7R8VW69"/>
<evidence type="ECO:0000313" key="1">
    <source>
        <dbReference type="EMBL" id="CAD7204607.1"/>
    </source>
</evidence>
<dbReference type="EMBL" id="OA572727">
    <property type="protein sequence ID" value="CAD7204607.1"/>
    <property type="molecule type" value="Genomic_DNA"/>
</dbReference>
<protein>
    <submittedName>
        <fullName evidence="1">Uncharacterized protein</fullName>
    </submittedName>
</protein>
<gene>
    <name evidence="1" type="ORF">TDIB3V08_LOCUS10764</name>
</gene>
<name>A0A7R8VW69_TIMDO</name>
<proteinExistence type="predicted"/>
<dbReference type="InterPro" id="IPR029071">
    <property type="entry name" value="Ubiquitin-like_domsf"/>
</dbReference>
<dbReference type="SUPFAM" id="SSF54236">
    <property type="entry name" value="Ubiquitin-like"/>
    <property type="match status" value="1"/>
</dbReference>
<dbReference type="Gene3D" id="3.10.20.90">
    <property type="entry name" value="Phosphatidylinositol 3-kinase Catalytic Subunit, Chain A, domain 1"/>
    <property type="match status" value="1"/>
</dbReference>
<organism evidence="1">
    <name type="scientific">Timema douglasi</name>
    <name type="common">Walking stick</name>
    <dbReference type="NCBI Taxonomy" id="61478"/>
    <lineage>
        <taxon>Eukaryota</taxon>
        <taxon>Metazoa</taxon>
        <taxon>Ecdysozoa</taxon>
        <taxon>Arthropoda</taxon>
        <taxon>Hexapoda</taxon>
        <taxon>Insecta</taxon>
        <taxon>Pterygota</taxon>
        <taxon>Neoptera</taxon>
        <taxon>Polyneoptera</taxon>
        <taxon>Phasmatodea</taxon>
        <taxon>Timematodea</taxon>
        <taxon>Timematoidea</taxon>
        <taxon>Timematidae</taxon>
        <taxon>Timema</taxon>
    </lineage>
</organism>
<sequence length="150" mass="17194">MEKLSRTYVLQVRDEMTNKTHTLNYPGSKTVLDVKRDTHTFTDIPVRHQAWSGWPRAALRDERTTLACAGISYPLHALSVRRAARDNKRIVIDVLDSDNSSVEEFEDASETFTEDDIFVDVETKRIQPLSKCYITQTASVVTRSKAWFSQ</sequence>
<reference evidence="1" key="1">
    <citation type="submission" date="2020-11" db="EMBL/GenBank/DDBJ databases">
        <authorList>
            <person name="Tran Van P."/>
        </authorList>
    </citation>
    <scope>NUCLEOTIDE SEQUENCE</scope>
</reference>
<accession>A0A7R8VW69</accession>